<dbReference type="Proteomes" id="UP001165160">
    <property type="component" value="Unassembled WGS sequence"/>
</dbReference>
<keyword evidence="9 15" id="KW-0472">Membrane</keyword>
<keyword evidence="18" id="KW-1185">Reference proteome</keyword>
<dbReference type="PRINTS" id="PR01084">
    <property type="entry name" value="NAHEXCHNGR"/>
</dbReference>
<feature type="transmembrane region" description="Helical" evidence="15">
    <location>
        <begin position="529"/>
        <end position="548"/>
    </location>
</feature>
<organism evidence="17 18">
    <name type="scientific">Triparma verrucosa</name>
    <dbReference type="NCBI Taxonomy" id="1606542"/>
    <lineage>
        <taxon>Eukaryota</taxon>
        <taxon>Sar</taxon>
        <taxon>Stramenopiles</taxon>
        <taxon>Ochrophyta</taxon>
        <taxon>Bolidophyceae</taxon>
        <taxon>Parmales</taxon>
        <taxon>Triparmaceae</taxon>
        <taxon>Triparma</taxon>
    </lineage>
</organism>
<keyword evidence="2" id="KW-0813">Transport</keyword>
<feature type="transmembrane region" description="Helical" evidence="15">
    <location>
        <begin position="348"/>
        <end position="374"/>
    </location>
</feature>
<evidence type="ECO:0000313" key="18">
    <source>
        <dbReference type="Proteomes" id="UP001165160"/>
    </source>
</evidence>
<evidence type="ECO:0000256" key="5">
    <source>
        <dbReference type="ARBA" id="ARBA00022989"/>
    </source>
</evidence>
<keyword evidence="3" id="KW-0050">Antiport</keyword>
<feature type="compositionally biased region" description="Basic and acidic residues" evidence="14">
    <location>
        <begin position="711"/>
        <end position="723"/>
    </location>
</feature>
<evidence type="ECO:0000256" key="11">
    <source>
        <dbReference type="ARBA" id="ARBA00040570"/>
    </source>
</evidence>
<keyword evidence="7" id="KW-0915">Sodium</keyword>
<keyword evidence="10" id="KW-0739">Sodium transport</keyword>
<feature type="transmembrane region" description="Helical" evidence="15">
    <location>
        <begin position="227"/>
        <end position="254"/>
    </location>
</feature>
<dbReference type="GO" id="GO:0015385">
    <property type="term" value="F:sodium:proton antiporter activity"/>
    <property type="evidence" value="ECO:0007669"/>
    <property type="project" value="InterPro"/>
</dbReference>
<evidence type="ECO:0000256" key="8">
    <source>
        <dbReference type="ARBA" id="ARBA00023065"/>
    </source>
</evidence>
<comment type="subcellular location">
    <subcellularLocation>
        <location evidence="1">Golgi apparatus membrane</location>
        <topology evidence="1">Multi-pass membrane protein</topology>
    </subcellularLocation>
</comment>
<gene>
    <name evidence="17" type="ORF">TrVE_jg8566</name>
</gene>
<feature type="domain" description="Cation/H+ exchanger transmembrane" evidence="16">
    <location>
        <begin position="35"/>
        <end position="373"/>
    </location>
</feature>
<dbReference type="GO" id="GO:0098719">
    <property type="term" value="P:sodium ion import across plasma membrane"/>
    <property type="evidence" value="ECO:0007669"/>
    <property type="project" value="TreeGrafter"/>
</dbReference>
<evidence type="ECO:0000256" key="9">
    <source>
        <dbReference type="ARBA" id="ARBA00023136"/>
    </source>
</evidence>
<evidence type="ECO:0000256" key="10">
    <source>
        <dbReference type="ARBA" id="ARBA00023201"/>
    </source>
</evidence>
<dbReference type="GO" id="GO:0015386">
    <property type="term" value="F:potassium:proton antiporter activity"/>
    <property type="evidence" value="ECO:0007669"/>
    <property type="project" value="TreeGrafter"/>
</dbReference>
<evidence type="ECO:0000256" key="4">
    <source>
        <dbReference type="ARBA" id="ARBA00022692"/>
    </source>
</evidence>
<feature type="transmembrane region" description="Helical" evidence="15">
    <location>
        <begin position="45"/>
        <end position="65"/>
    </location>
</feature>
<dbReference type="AlphaFoldDB" id="A0A9W7FFZ8"/>
<feature type="region of interest" description="Disordered" evidence="14">
    <location>
        <begin position="440"/>
        <end position="464"/>
    </location>
</feature>
<evidence type="ECO:0000256" key="6">
    <source>
        <dbReference type="ARBA" id="ARBA00023034"/>
    </source>
</evidence>
<evidence type="ECO:0000256" key="2">
    <source>
        <dbReference type="ARBA" id="ARBA00022448"/>
    </source>
</evidence>
<name>A0A9W7FFZ8_9STRA</name>
<feature type="transmembrane region" description="Helical" evidence="15">
    <location>
        <begin position="188"/>
        <end position="207"/>
    </location>
</feature>
<keyword evidence="5 15" id="KW-1133">Transmembrane helix</keyword>
<evidence type="ECO:0000256" key="7">
    <source>
        <dbReference type="ARBA" id="ARBA00023053"/>
    </source>
</evidence>
<keyword evidence="4 15" id="KW-0812">Transmembrane</keyword>
<keyword evidence="6" id="KW-0333">Golgi apparatus</keyword>
<evidence type="ECO:0000313" key="17">
    <source>
        <dbReference type="EMBL" id="GMI11604.1"/>
    </source>
</evidence>
<dbReference type="InterPro" id="IPR004709">
    <property type="entry name" value="NaH_exchanger"/>
</dbReference>
<feature type="region of interest" description="Disordered" evidence="14">
    <location>
        <begin position="673"/>
        <end position="810"/>
    </location>
</feature>
<evidence type="ECO:0000256" key="1">
    <source>
        <dbReference type="ARBA" id="ARBA00004653"/>
    </source>
</evidence>
<feature type="transmembrane region" description="Helical" evidence="15">
    <location>
        <begin position="14"/>
        <end position="33"/>
    </location>
</feature>
<dbReference type="EMBL" id="BRXX01000431">
    <property type="protein sequence ID" value="GMI11604.1"/>
    <property type="molecule type" value="Genomic_DNA"/>
</dbReference>
<evidence type="ECO:0000259" key="16">
    <source>
        <dbReference type="Pfam" id="PF00999"/>
    </source>
</evidence>
<dbReference type="InterPro" id="IPR006153">
    <property type="entry name" value="Cation/H_exchanger_TM"/>
</dbReference>
<evidence type="ECO:0000256" key="3">
    <source>
        <dbReference type="ARBA" id="ARBA00022449"/>
    </source>
</evidence>
<dbReference type="PANTHER" id="PTHR10110:SF191">
    <property type="entry name" value="SODIUM_HYDROGEN EXCHANGER 8"/>
    <property type="match status" value="1"/>
</dbReference>
<keyword evidence="8" id="KW-0406">Ion transport</keyword>
<sequence>MSLGDWGTSIDTEVSVMTFSVIALLMLCLLLSHTLHSSYPWTTKILPEAAISILVGVVTGGIIELAFDTYQKSQNDDGTSQEVNLIQFDPVTFLVIQLPPIIFNSGYHINRSMFFANFIPIIFFAVLGTALSTFVVAAFLNWVIEAGLGVVDFKIGFGELAAFGALISATDPVSTLAIFQQKKVDLQLFYLVFGESVVNDAVGLVLFDTCSKVVTSNGQINALFSFGNLAFIFCASFLLGVFFAVMFALIFRCIDFRRNQLAELSLFIMITYFPFVCAEFCGISGIVTLLFTAMFAQRYVAPNLSERTANEAESAFRMFSHLSETSVFLILGLSVFKLFKTTSFHYLFLTWTLVACVLARALNVYGLSALYNIIYRRTSEGVVNHNKQRKEELEKIEKLMEGTGLSIDDGEREITNADMEDPRGLKILDGEDDEVHENTVNFTPSCDKEGDGEGENDADNNNGIYASTRWKGSGSFGYGSGSNTKDSIVLNVHKIPMNTQHMLVFSGLRGAVAFACASNFPDNNGNRDAILLVTMFVVLISVFALGSGTSKMLELLKIETDVNEEKYEIVLTETKIRFVASFDFLMSRICLPEELWEFTARDTLAGFTGSLTDLVGGASSLFSRGTEERASYDGPLAKLNGAEREQAILNWKRNGGSSRTTSKDDLNAMNALGERGSERIEGVTSLDGGTDENGKRRSVLFTLSGDGTTGDGRDDDKDNDLTEKLLAAENGDGGGDRKGRERCGEEEKKAETKGESKKKSSSKSPKRKGGRRRSLYDYGGASRRRESAEDAGDEFGAVRGRTARSKSSVN</sequence>
<dbReference type="PANTHER" id="PTHR10110">
    <property type="entry name" value="SODIUM/HYDROGEN EXCHANGER"/>
    <property type="match status" value="1"/>
</dbReference>
<dbReference type="Gene3D" id="6.10.140.1330">
    <property type="match status" value="1"/>
</dbReference>
<protein>
    <recommendedName>
        <fullName evidence="11">Sodium/hydrogen exchanger 8</fullName>
    </recommendedName>
    <alternativeName>
        <fullName evidence="12">Na(+)/H(+) exchanger 8</fullName>
    </alternativeName>
    <alternativeName>
        <fullName evidence="13">Solute carrier family 9 member 8</fullName>
    </alternativeName>
</protein>
<evidence type="ECO:0000256" key="12">
    <source>
        <dbReference type="ARBA" id="ARBA00042291"/>
    </source>
</evidence>
<proteinExistence type="predicted"/>
<evidence type="ECO:0000256" key="13">
    <source>
        <dbReference type="ARBA" id="ARBA00042692"/>
    </source>
</evidence>
<reference evidence="18" key="1">
    <citation type="journal article" date="2023" name="Commun. Biol.">
        <title>Genome analysis of Parmales, the sister group of diatoms, reveals the evolutionary specialization of diatoms from phago-mixotrophs to photoautotrophs.</title>
        <authorList>
            <person name="Ban H."/>
            <person name="Sato S."/>
            <person name="Yoshikawa S."/>
            <person name="Yamada K."/>
            <person name="Nakamura Y."/>
            <person name="Ichinomiya M."/>
            <person name="Sato N."/>
            <person name="Blanc-Mathieu R."/>
            <person name="Endo H."/>
            <person name="Kuwata A."/>
            <person name="Ogata H."/>
        </authorList>
    </citation>
    <scope>NUCLEOTIDE SEQUENCE [LARGE SCALE GENOMIC DNA]</scope>
    <source>
        <strain evidence="18">NIES 3699</strain>
    </source>
</reference>
<dbReference type="GO" id="GO:0005886">
    <property type="term" value="C:plasma membrane"/>
    <property type="evidence" value="ECO:0007669"/>
    <property type="project" value="UniProtKB-SubCell"/>
</dbReference>
<feature type="transmembrane region" description="Helical" evidence="15">
    <location>
        <begin position="266"/>
        <end position="295"/>
    </location>
</feature>
<evidence type="ECO:0000256" key="14">
    <source>
        <dbReference type="SAM" id="MobiDB-lite"/>
    </source>
</evidence>
<feature type="transmembrane region" description="Helical" evidence="15">
    <location>
        <begin position="115"/>
        <end position="140"/>
    </location>
</feature>
<dbReference type="InterPro" id="IPR018422">
    <property type="entry name" value="Cation/H_exchanger_CPA1"/>
</dbReference>
<dbReference type="GO" id="GO:0051453">
    <property type="term" value="P:regulation of intracellular pH"/>
    <property type="evidence" value="ECO:0007669"/>
    <property type="project" value="TreeGrafter"/>
</dbReference>
<comment type="caution">
    <text evidence="17">The sequence shown here is derived from an EMBL/GenBank/DDBJ whole genome shotgun (WGS) entry which is preliminary data.</text>
</comment>
<evidence type="ECO:0000256" key="15">
    <source>
        <dbReference type="SAM" id="Phobius"/>
    </source>
</evidence>
<dbReference type="Pfam" id="PF00999">
    <property type="entry name" value="Na_H_Exchanger"/>
    <property type="match status" value="1"/>
</dbReference>
<feature type="compositionally biased region" description="Basic and acidic residues" evidence="14">
    <location>
        <begin position="734"/>
        <end position="758"/>
    </location>
</feature>
<feature type="compositionally biased region" description="Basic residues" evidence="14">
    <location>
        <begin position="759"/>
        <end position="773"/>
    </location>
</feature>
<accession>A0A9W7FFZ8</accession>
<feature type="transmembrane region" description="Helical" evidence="15">
    <location>
        <begin position="160"/>
        <end position="179"/>
    </location>
</feature>